<evidence type="ECO:0000313" key="2">
    <source>
        <dbReference type="EMBL" id="KAK7493461.1"/>
    </source>
</evidence>
<proteinExistence type="predicted"/>
<name>A0ABD0L2J7_9CAEN</name>
<feature type="non-terminal residue" evidence="2">
    <location>
        <position position="89"/>
    </location>
</feature>
<sequence length="89" mass="9923">MPHIFLYTLLLVLVTPARSQNPGFGQETPVLDPQLMQNTLNALVTQAAQFGYPVPPQVLQAILTQVLLRLPQNSLQQQHRPVEDLPVDT</sequence>
<protein>
    <submittedName>
        <fullName evidence="2">Uncharacterized protein</fullName>
    </submittedName>
</protein>
<feature type="chain" id="PRO_5044825640" evidence="1">
    <location>
        <begin position="20"/>
        <end position="89"/>
    </location>
</feature>
<keyword evidence="3" id="KW-1185">Reference proteome</keyword>
<dbReference type="AlphaFoldDB" id="A0ABD0L2J7"/>
<evidence type="ECO:0000313" key="3">
    <source>
        <dbReference type="Proteomes" id="UP001519460"/>
    </source>
</evidence>
<gene>
    <name evidence="2" type="ORF">BaRGS_00015361</name>
</gene>
<dbReference type="Proteomes" id="UP001519460">
    <property type="component" value="Unassembled WGS sequence"/>
</dbReference>
<comment type="caution">
    <text evidence="2">The sequence shown here is derived from an EMBL/GenBank/DDBJ whole genome shotgun (WGS) entry which is preliminary data.</text>
</comment>
<accession>A0ABD0L2J7</accession>
<feature type="signal peptide" evidence="1">
    <location>
        <begin position="1"/>
        <end position="19"/>
    </location>
</feature>
<dbReference type="EMBL" id="JACVVK020000093">
    <property type="protein sequence ID" value="KAK7493461.1"/>
    <property type="molecule type" value="Genomic_DNA"/>
</dbReference>
<keyword evidence="1" id="KW-0732">Signal</keyword>
<reference evidence="2 3" key="1">
    <citation type="journal article" date="2023" name="Sci. Data">
        <title>Genome assembly of the Korean intertidal mud-creeper Batillaria attramentaria.</title>
        <authorList>
            <person name="Patra A.K."/>
            <person name="Ho P.T."/>
            <person name="Jun S."/>
            <person name="Lee S.J."/>
            <person name="Kim Y."/>
            <person name="Won Y.J."/>
        </authorList>
    </citation>
    <scope>NUCLEOTIDE SEQUENCE [LARGE SCALE GENOMIC DNA]</scope>
    <source>
        <strain evidence="2">Wonlab-2016</strain>
    </source>
</reference>
<evidence type="ECO:0000256" key="1">
    <source>
        <dbReference type="SAM" id="SignalP"/>
    </source>
</evidence>
<organism evidence="2 3">
    <name type="scientific">Batillaria attramentaria</name>
    <dbReference type="NCBI Taxonomy" id="370345"/>
    <lineage>
        <taxon>Eukaryota</taxon>
        <taxon>Metazoa</taxon>
        <taxon>Spiralia</taxon>
        <taxon>Lophotrochozoa</taxon>
        <taxon>Mollusca</taxon>
        <taxon>Gastropoda</taxon>
        <taxon>Caenogastropoda</taxon>
        <taxon>Sorbeoconcha</taxon>
        <taxon>Cerithioidea</taxon>
        <taxon>Batillariidae</taxon>
        <taxon>Batillaria</taxon>
    </lineage>
</organism>